<dbReference type="Gramene" id="OB01G54480.1">
    <property type="protein sequence ID" value="OB01G54480.1"/>
    <property type="gene ID" value="OB01G54480"/>
</dbReference>
<dbReference type="GO" id="GO:0003700">
    <property type="term" value="F:DNA-binding transcription factor activity"/>
    <property type="evidence" value="ECO:0007669"/>
    <property type="project" value="InterPro"/>
</dbReference>
<organism evidence="2">
    <name type="scientific">Oryza brachyantha</name>
    <name type="common">malo sina</name>
    <dbReference type="NCBI Taxonomy" id="4533"/>
    <lineage>
        <taxon>Eukaryota</taxon>
        <taxon>Viridiplantae</taxon>
        <taxon>Streptophyta</taxon>
        <taxon>Embryophyta</taxon>
        <taxon>Tracheophyta</taxon>
        <taxon>Spermatophyta</taxon>
        <taxon>Magnoliopsida</taxon>
        <taxon>Liliopsida</taxon>
        <taxon>Poales</taxon>
        <taxon>Poaceae</taxon>
        <taxon>BOP clade</taxon>
        <taxon>Oryzoideae</taxon>
        <taxon>Oryzeae</taxon>
        <taxon>Oryzinae</taxon>
        <taxon>Oryza</taxon>
    </lineage>
</organism>
<dbReference type="HOGENOM" id="CLU_063331_1_1_1"/>
<dbReference type="OMA" id="DDWPENS"/>
<dbReference type="PANTHER" id="PTHR31839:SF42">
    <property type="entry name" value="DEHYDRATION-RESPONSIVE ELEMENT-BINDING PROTEIN 1F"/>
    <property type="match status" value="1"/>
</dbReference>
<feature type="region of interest" description="Disordered" evidence="1">
    <location>
        <begin position="22"/>
        <end position="51"/>
    </location>
</feature>
<keyword evidence="3" id="KW-1185">Reference proteome</keyword>
<dbReference type="EnsemblPlants" id="OB01G54480.1">
    <property type="protein sequence ID" value="OB01G54480.1"/>
    <property type="gene ID" value="OB01G54480"/>
</dbReference>
<sequence>ARTASPEDIRVAAAQAAELYRPPTTASAYAPPPAALALPDPQEAGAATSGRPAAVFVDEDAIFDMPGLMDDMARGMLLTPPAMGRGLDWAAVDDDHYHMEYKLWTD</sequence>
<evidence type="ECO:0000313" key="3">
    <source>
        <dbReference type="Proteomes" id="UP000006038"/>
    </source>
</evidence>
<evidence type="ECO:0000313" key="2">
    <source>
        <dbReference type="EnsemblPlants" id="OB01G54480.1"/>
    </source>
</evidence>
<feature type="compositionally biased region" description="Low complexity" evidence="1">
    <location>
        <begin position="22"/>
        <end position="44"/>
    </location>
</feature>
<evidence type="ECO:0000256" key="1">
    <source>
        <dbReference type="SAM" id="MobiDB-lite"/>
    </source>
</evidence>
<dbReference type="AlphaFoldDB" id="J3L892"/>
<dbReference type="Proteomes" id="UP000006038">
    <property type="component" value="Chromosome 1"/>
</dbReference>
<protein>
    <submittedName>
        <fullName evidence="2">Uncharacterized protein</fullName>
    </submittedName>
</protein>
<reference evidence="2" key="1">
    <citation type="journal article" date="2013" name="Nat. Commun.">
        <title>Whole-genome sequencing of Oryza brachyantha reveals mechanisms underlying Oryza genome evolution.</title>
        <authorList>
            <person name="Chen J."/>
            <person name="Huang Q."/>
            <person name="Gao D."/>
            <person name="Wang J."/>
            <person name="Lang Y."/>
            <person name="Liu T."/>
            <person name="Li B."/>
            <person name="Bai Z."/>
            <person name="Luis Goicoechea J."/>
            <person name="Liang C."/>
            <person name="Chen C."/>
            <person name="Zhang W."/>
            <person name="Sun S."/>
            <person name="Liao Y."/>
            <person name="Zhang X."/>
            <person name="Yang L."/>
            <person name="Song C."/>
            <person name="Wang M."/>
            <person name="Shi J."/>
            <person name="Liu G."/>
            <person name="Liu J."/>
            <person name="Zhou H."/>
            <person name="Zhou W."/>
            <person name="Yu Q."/>
            <person name="An N."/>
            <person name="Chen Y."/>
            <person name="Cai Q."/>
            <person name="Wang B."/>
            <person name="Liu B."/>
            <person name="Min J."/>
            <person name="Huang Y."/>
            <person name="Wu H."/>
            <person name="Li Z."/>
            <person name="Zhang Y."/>
            <person name="Yin Y."/>
            <person name="Song W."/>
            <person name="Jiang J."/>
            <person name="Jackson S.A."/>
            <person name="Wing R.A."/>
            <person name="Wang J."/>
            <person name="Chen M."/>
        </authorList>
    </citation>
    <scope>NUCLEOTIDE SEQUENCE [LARGE SCALE GENOMIC DNA]</scope>
    <source>
        <strain evidence="2">cv. IRGC 101232</strain>
    </source>
</reference>
<dbReference type="PANTHER" id="PTHR31839">
    <property type="entry name" value="DEHYDRATION-RESPONSIVE ELEMENT-BINDING PROTEIN 1D"/>
    <property type="match status" value="1"/>
</dbReference>
<proteinExistence type="predicted"/>
<name>J3L892_ORYBR</name>
<reference evidence="2" key="2">
    <citation type="submission" date="2013-04" db="UniProtKB">
        <authorList>
            <consortium name="EnsemblPlants"/>
        </authorList>
    </citation>
    <scope>IDENTIFICATION</scope>
</reference>
<accession>J3L892</accession>
<dbReference type="InterPro" id="IPR045277">
    <property type="entry name" value="DRE1A-I"/>
</dbReference>
<dbReference type="STRING" id="4533.J3L892"/>